<name>A0A396HQ11_MEDTR</name>
<protein>
    <submittedName>
        <fullName evidence="1">Uncharacterized protein</fullName>
    </submittedName>
</protein>
<proteinExistence type="predicted"/>
<organism evidence="1 2">
    <name type="scientific">Medicago truncatula</name>
    <name type="common">Barrel medic</name>
    <name type="synonym">Medicago tribuloides</name>
    <dbReference type="NCBI Taxonomy" id="3880"/>
    <lineage>
        <taxon>Eukaryota</taxon>
        <taxon>Viridiplantae</taxon>
        <taxon>Streptophyta</taxon>
        <taxon>Embryophyta</taxon>
        <taxon>Tracheophyta</taxon>
        <taxon>Spermatophyta</taxon>
        <taxon>Magnoliopsida</taxon>
        <taxon>eudicotyledons</taxon>
        <taxon>Gunneridae</taxon>
        <taxon>Pentapetalae</taxon>
        <taxon>rosids</taxon>
        <taxon>fabids</taxon>
        <taxon>Fabales</taxon>
        <taxon>Fabaceae</taxon>
        <taxon>Papilionoideae</taxon>
        <taxon>50 kb inversion clade</taxon>
        <taxon>NPAAA clade</taxon>
        <taxon>Hologalegina</taxon>
        <taxon>IRL clade</taxon>
        <taxon>Trifolieae</taxon>
        <taxon>Medicago</taxon>
    </lineage>
</organism>
<dbReference type="Proteomes" id="UP000265566">
    <property type="component" value="Chromosome 5"/>
</dbReference>
<sequence length="64" mass="7617">MRYVDDVRNEYVGLNKTKKIANENGRMYIALEPFGVRMSQITLIFIFLTFNSNQLNNQHLFKFN</sequence>
<gene>
    <name evidence="1" type="ORF">MtrunA17_Chr5g0408191</name>
</gene>
<dbReference type="EMBL" id="PSQE01000005">
    <property type="protein sequence ID" value="RHN54553.1"/>
    <property type="molecule type" value="Genomic_DNA"/>
</dbReference>
<accession>A0A396HQ11</accession>
<dbReference type="AlphaFoldDB" id="A0A396HQ11"/>
<evidence type="ECO:0000313" key="2">
    <source>
        <dbReference type="Proteomes" id="UP000265566"/>
    </source>
</evidence>
<dbReference type="Gramene" id="rna29617">
    <property type="protein sequence ID" value="RHN54553.1"/>
    <property type="gene ID" value="gene29617"/>
</dbReference>
<comment type="caution">
    <text evidence="1">The sequence shown here is derived from an EMBL/GenBank/DDBJ whole genome shotgun (WGS) entry which is preliminary data.</text>
</comment>
<reference evidence="2" key="1">
    <citation type="journal article" date="2018" name="Nat. Plants">
        <title>Whole-genome landscape of Medicago truncatula symbiotic genes.</title>
        <authorList>
            <person name="Pecrix Y."/>
            <person name="Staton S.E."/>
            <person name="Sallet E."/>
            <person name="Lelandais-Briere C."/>
            <person name="Moreau S."/>
            <person name="Carrere S."/>
            <person name="Blein T."/>
            <person name="Jardinaud M.F."/>
            <person name="Latrasse D."/>
            <person name="Zouine M."/>
            <person name="Zahm M."/>
            <person name="Kreplak J."/>
            <person name="Mayjonade B."/>
            <person name="Satge C."/>
            <person name="Perez M."/>
            <person name="Cauet S."/>
            <person name="Marande W."/>
            <person name="Chantry-Darmon C."/>
            <person name="Lopez-Roques C."/>
            <person name="Bouchez O."/>
            <person name="Berard A."/>
            <person name="Debelle F."/>
            <person name="Munos S."/>
            <person name="Bendahmane A."/>
            <person name="Berges H."/>
            <person name="Niebel A."/>
            <person name="Buitink J."/>
            <person name="Frugier F."/>
            <person name="Benhamed M."/>
            <person name="Crespi M."/>
            <person name="Gouzy J."/>
            <person name="Gamas P."/>
        </authorList>
    </citation>
    <scope>NUCLEOTIDE SEQUENCE [LARGE SCALE GENOMIC DNA]</scope>
    <source>
        <strain evidence="2">cv. Jemalong A17</strain>
    </source>
</reference>
<evidence type="ECO:0000313" key="1">
    <source>
        <dbReference type="EMBL" id="RHN54553.1"/>
    </source>
</evidence>